<dbReference type="Proteomes" id="UP000433101">
    <property type="component" value="Unassembled WGS sequence"/>
</dbReference>
<keyword evidence="2" id="KW-0413">Isomerase</keyword>
<protein>
    <submittedName>
        <fullName evidence="4">4-oxalocrotonate tautomerase</fullName>
    </submittedName>
</protein>
<dbReference type="PANTHER" id="PTHR35530">
    <property type="entry name" value="TAUTOMERASE-RELATED"/>
    <property type="match status" value="1"/>
</dbReference>
<feature type="domain" description="4-oxalocrotonate tautomerase-like" evidence="3">
    <location>
        <begin position="64"/>
        <end position="119"/>
    </location>
</feature>
<dbReference type="RefSeq" id="WP_160776628.1">
    <property type="nucleotide sequence ID" value="NZ_WUMV01000007.1"/>
</dbReference>
<keyword evidence="5" id="KW-1185">Reference proteome</keyword>
<dbReference type="AlphaFoldDB" id="A0A7X3LWL2"/>
<evidence type="ECO:0000259" key="3">
    <source>
        <dbReference type="Pfam" id="PF01361"/>
    </source>
</evidence>
<reference evidence="4 5" key="1">
    <citation type="submission" date="2019-12" db="EMBL/GenBank/DDBJ databases">
        <authorList>
            <person name="Li M."/>
        </authorList>
    </citation>
    <scope>NUCLEOTIDE SEQUENCE [LARGE SCALE GENOMIC DNA]</scope>
    <source>
        <strain evidence="4 5">GBMRC 2046</strain>
    </source>
</reference>
<dbReference type="GO" id="GO:0016853">
    <property type="term" value="F:isomerase activity"/>
    <property type="evidence" value="ECO:0007669"/>
    <property type="project" value="UniProtKB-KW"/>
</dbReference>
<sequence>MPFVHIRVAGPRLAPEQVEKLQREATALMAGIMRKKEELTSVLVEQAEISGWAIGGAAVPVAAHLDVKVTEGTNTEEEMARFVRAANDLLKSVLGSQLPVATYVVVHEIPSTAWGYDGLTQEARKVAAAGG</sequence>
<proteinExistence type="inferred from homology"/>
<dbReference type="SUPFAM" id="SSF55331">
    <property type="entry name" value="Tautomerase/MIF"/>
    <property type="match status" value="1"/>
</dbReference>
<gene>
    <name evidence="4" type="ORF">GR183_15910</name>
</gene>
<feature type="domain" description="4-oxalocrotonate tautomerase-like" evidence="3">
    <location>
        <begin position="2"/>
        <end position="57"/>
    </location>
</feature>
<evidence type="ECO:0000256" key="1">
    <source>
        <dbReference type="ARBA" id="ARBA00006723"/>
    </source>
</evidence>
<dbReference type="PANTHER" id="PTHR35530:SF2">
    <property type="entry name" value="BSL4019 PROTEIN"/>
    <property type="match status" value="1"/>
</dbReference>
<evidence type="ECO:0000313" key="4">
    <source>
        <dbReference type="EMBL" id="MXN66400.1"/>
    </source>
</evidence>
<comment type="caution">
    <text evidence="4">The sequence shown here is derived from an EMBL/GenBank/DDBJ whole genome shotgun (WGS) entry which is preliminary data.</text>
</comment>
<evidence type="ECO:0000256" key="2">
    <source>
        <dbReference type="ARBA" id="ARBA00023235"/>
    </source>
</evidence>
<dbReference type="Gene3D" id="3.30.429.10">
    <property type="entry name" value="Macrophage Migration Inhibitory Factor"/>
    <property type="match status" value="2"/>
</dbReference>
<comment type="similarity">
    <text evidence="1">Belongs to the 4-oxalocrotonate tautomerase family.</text>
</comment>
<dbReference type="Pfam" id="PF01361">
    <property type="entry name" value="Tautomerase"/>
    <property type="match status" value="2"/>
</dbReference>
<accession>A0A7X3LWL2</accession>
<name>A0A7X3LWL2_9HYPH</name>
<dbReference type="InterPro" id="IPR014347">
    <property type="entry name" value="Tautomerase/MIF_sf"/>
</dbReference>
<evidence type="ECO:0000313" key="5">
    <source>
        <dbReference type="Proteomes" id="UP000433101"/>
    </source>
</evidence>
<dbReference type="EMBL" id="WUMV01000007">
    <property type="protein sequence ID" value="MXN66400.1"/>
    <property type="molecule type" value="Genomic_DNA"/>
</dbReference>
<organism evidence="4 5">
    <name type="scientific">Stappia sediminis</name>
    <dbReference type="NCBI Taxonomy" id="2692190"/>
    <lineage>
        <taxon>Bacteria</taxon>
        <taxon>Pseudomonadati</taxon>
        <taxon>Pseudomonadota</taxon>
        <taxon>Alphaproteobacteria</taxon>
        <taxon>Hyphomicrobiales</taxon>
        <taxon>Stappiaceae</taxon>
        <taxon>Stappia</taxon>
    </lineage>
</organism>
<dbReference type="InterPro" id="IPR004370">
    <property type="entry name" value="4-OT-like_dom"/>
</dbReference>